<comment type="caution">
    <text evidence="1">The sequence shown here is derived from an EMBL/GenBank/DDBJ whole genome shotgun (WGS) entry which is preliminary data.</text>
</comment>
<sequence>MLVPESLVALAAEVRLMYIGVSKTSLIIRVNLQFLYRRPNQNKRKLSEWDKISNQNKVPQFFLYFKLSKTYSNKSFHELLYELNIFRFLLFKICVQEFYEKNFMYIQFLINHTPFMNYQNQSQKTTMPHFKQNLNLYFELPSTKQLQRYDLKHKKVNQNAFNEHKPNIQTTNKTSICDQLLQLSRRSASHASYTIKNDQTEEQLYKKKQKQEEYERNGLHNFMNSSLRMIKLREQTDRRSRMLMIE</sequence>
<evidence type="ECO:0000313" key="1">
    <source>
        <dbReference type="EMBL" id="CAI9969726.1"/>
    </source>
</evidence>
<gene>
    <name evidence="2" type="ORF">HINF_LOCUS16290</name>
    <name evidence="1" type="ORF">HINF_LOCUS57371</name>
</gene>
<dbReference type="EMBL" id="CATOUU010001064">
    <property type="protein sequence ID" value="CAI9969726.1"/>
    <property type="molecule type" value="Genomic_DNA"/>
</dbReference>
<dbReference type="Proteomes" id="UP001642409">
    <property type="component" value="Unassembled WGS sequence"/>
</dbReference>
<reference evidence="2 3" key="2">
    <citation type="submission" date="2024-07" db="EMBL/GenBank/DDBJ databases">
        <authorList>
            <person name="Akdeniz Z."/>
        </authorList>
    </citation>
    <scope>NUCLEOTIDE SEQUENCE [LARGE SCALE GENOMIC DNA]</scope>
</reference>
<proteinExistence type="predicted"/>
<protein>
    <submittedName>
        <fullName evidence="2">Hypothetical_protein</fullName>
    </submittedName>
</protein>
<reference evidence="1" key="1">
    <citation type="submission" date="2023-06" db="EMBL/GenBank/DDBJ databases">
        <authorList>
            <person name="Kurt Z."/>
        </authorList>
    </citation>
    <scope>NUCLEOTIDE SEQUENCE</scope>
</reference>
<keyword evidence="3" id="KW-1185">Reference proteome</keyword>
<dbReference type="AlphaFoldDB" id="A0AA86R9A2"/>
<name>A0AA86R9A2_9EUKA</name>
<evidence type="ECO:0000313" key="3">
    <source>
        <dbReference type="Proteomes" id="UP001642409"/>
    </source>
</evidence>
<accession>A0AA86R9A2</accession>
<dbReference type="EMBL" id="CAXDID020000040">
    <property type="protein sequence ID" value="CAL5999600.1"/>
    <property type="molecule type" value="Genomic_DNA"/>
</dbReference>
<evidence type="ECO:0000313" key="2">
    <source>
        <dbReference type="EMBL" id="CAL5999600.1"/>
    </source>
</evidence>
<organism evidence="1">
    <name type="scientific">Hexamita inflata</name>
    <dbReference type="NCBI Taxonomy" id="28002"/>
    <lineage>
        <taxon>Eukaryota</taxon>
        <taxon>Metamonada</taxon>
        <taxon>Diplomonadida</taxon>
        <taxon>Hexamitidae</taxon>
        <taxon>Hexamitinae</taxon>
        <taxon>Hexamita</taxon>
    </lineage>
</organism>